<proteinExistence type="predicted"/>
<organism evidence="2 3">
    <name type="scientific">Klebsiella michiganensis</name>
    <dbReference type="NCBI Taxonomy" id="1134687"/>
    <lineage>
        <taxon>Bacteria</taxon>
        <taxon>Pseudomonadati</taxon>
        <taxon>Pseudomonadota</taxon>
        <taxon>Gammaproteobacteria</taxon>
        <taxon>Enterobacterales</taxon>
        <taxon>Enterobacteriaceae</taxon>
        <taxon>Klebsiella/Raoultella group</taxon>
        <taxon>Klebsiella</taxon>
    </lineage>
</organism>
<dbReference type="GO" id="GO:0003677">
    <property type="term" value="F:DNA binding"/>
    <property type="evidence" value="ECO:0007669"/>
    <property type="project" value="UniProtKB-KW"/>
</dbReference>
<evidence type="ECO:0000313" key="2">
    <source>
        <dbReference type="EMBL" id="QHS49873.1"/>
    </source>
</evidence>
<keyword evidence="2" id="KW-0238">DNA-binding</keyword>
<dbReference type="Proteomes" id="UP000464389">
    <property type="component" value="Plasmid unnamed1"/>
</dbReference>
<dbReference type="RefSeq" id="WP_099745320.1">
    <property type="nucleotide sequence ID" value="NZ_CAXOAO010000019.1"/>
</dbReference>
<geneLocation type="plasmid" evidence="2">
    <name>unnamed1</name>
</geneLocation>
<evidence type="ECO:0000313" key="3">
    <source>
        <dbReference type="Proteomes" id="UP000464389"/>
    </source>
</evidence>
<accession>A0A6P1V599</accession>
<keyword evidence="2" id="KW-0614">Plasmid</keyword>
<feature type="region of interest" description="Disordered" evidence="1">
    <location>
        <begin position="1"/>
        <end position="27"/>
    </location>
</feature>
<evidence type="ECO:0000256" key="1">
    <source>
        <dbReference type="SAM" id="MobiDB-lite"/>
    </source>
</evidence>
<sequence>MPSQIPLDPKLPANFDDTPNSERSKKQLDEWWDHPYGITKPDGSITVRCLNGGAWDRSSVLGNASSYEEACVLAHDAQAKWVNTRQKPIFMYSNEPPFRLVVQSQRPDYEERIIGEFNTIDEMNLFLLKQQPPELLELPPTIDTKLIGLEDLAWYGNELDLAASRLKAELMAISVLREEVSMAVRRKKGDAS</sequence>
<reference evidence="2 3" key="1">
    <citation type="submission" date="2020-01" db="EMBL/GenBank/DDBJ databases">
        <title>Bactrocera dorsalis gut bacteria genome.</title>
        <authorList>
            <person name="Zhang H."/>
            <person name="Cai Z."/>
        </authorList>
    </citation>
    <scope>NUCLEOTIDE SEQUENCE [LARGE SCALE GENOMIC DNA]</scope>
    <source>
        <strain evidence="2 3">BD177</strain>
        <plasmid evidence="2 3">unnamed1</plasmid>
    </source>
</reference>
<protein>
    <submittedName>
        <fullName evidence="2">DNA-binding protein</fullName>
    </submittedName>
</protein>
<dbReference type="AlphaFoldDB" id="A0A6P1V599"/>
<name>A0A6P1V599_9ENTR</name>
<gene>
    <name evidence="2" type="ORF">GW952_30095</name>
</gene>
<dbReference type="EMBL" id="CP048109">
    <property type="protein sequence ID" value="QHS49873.1"/>
    <property type="molecule type" value="Genomic_DNA"/>
</dbReference>